<evidence type="ECO:0000256" key="1">
    <source>
        <dbReference type="SAM" id="MobiDB-lite"/>
    </source>
</evidence>
<feature type="transmembrane region" description="Helical" evidence="2">
    <location>
        <begin position="145"/>
        <end position="170"/>
    </location>
</feature>
<comment type="caution">
    <text evidence="3">The sequence shown here is derived from an EMBL/GenBank/DDBJ whole genome shotgun (WGS) entry which is preliminary data.</text>
</comment>
<evidence type="ECO:0000256" key="2">
    <source>
        <dbReference type="SAM" id="Phobius"/>
    </source>
</evidence>
<evidence type="ECO:0000313" key="3">
    <source>
        <dbReference type="EMBL" id="KAL2041923.1"/>
    </source>
</evidence>
<feature type="region of interest" description="Disordered" evidence="1">
    <location>
        <begin position="212"/>
        <end position="237"/>
    </location>
</feature>
<sequence>MCCKTQSPFNDVCTQDGLCARQSDASLGQVQGLLRSACTDPSWTSQSCLKLCTTGIDYLGNIANATEQYVKECQDGSWCCEAENPPLNSNGGLNSTLQGQVDTCCAQGKGVFIKNGIATNVNPNATTTGSSATSTSTPAQHSTPVAAIAGGVTGGVIGLAVIALAIFFCLRSIRRNKARKHDSTFNPSPGNIPKREVHEKYGNERVEADGAQLAPLFETDGTQVADSGGQRDGPYEI</sequence>
<keyword evidence="2" id="KW-0472">Membrane</keyword>
<dbReference type="EMBL" id="JBEFKJ010000015">
    <property type="protein sequence ID" value="KAL2041923.1"/>
    <property type="molecule type" value="Genomic_DNA"/>
</dbReference>
<organism evidence="3 4">
    <name type="scientific">Stereocaulon virgatum</name>
    <dbReference type="NCBI Taxonomy" id="373712"/>
    <lineage>
        <taxon>Eukaryota</taxon>
        <taxon>Fungi</taxon>
        <taxon>Dikarya</taxon>
        <taxon>Ascomycota</taxon>
        <taxon>Pezizomycotina</taxon>
        <taxon>Lecanoromycetes</taxon>
        <taxon>OSLEUM clade</taxon>
        <taxon>Lecanoromycetidae</taxon>
        <taxon>Lecanorales</taxon>
        <taxon>Lecanorineae</taxon>
        <taxon>Stereocaulaceae</taxon>
        <taxon>Stereocaulon</taxon>
    </lineage>
</organism>
<gene>
    <name evidence="3" type="ORF">N7G274_005111</name>
</gene>
<protein>
    <submittedName>
        <fullName evidence="3">Uncharacterized protein</fullName>
    </submittedName>
</protein>
<keyword evidence="4" id="KW-1185">Reference proteome</keyword>
<accession>A0ABR4A8A7</accession>
<reference evidence="3 4" key="1">
    <citation type="submission" date="2024-09" db="EMBL/GenBank/DDBJ databases">
        <title>Rethinking Asexuality: The Enigmatic Case of Functional Sexual Genes in Lepraria (Stereocaulaceae).</title>
        <authorList>
            <person name="Doellman M."/>
            <person name="Sun Y."/>
            <person name="Barcenas-Pena A."/>
            <person name="Lumbsch H.T."/>
            <person name="Grewe F."/>
        </authorList>
    </citation>
    <scope>NUCLEOTIDE SEQUENCE [LARGE SCALE GENOMIC DNA]</scope>
    <source>
        <strain evidence="3 4">Mercado 3170</strain>
    </source>
</reference>
<dbReference type="Proteomes" id="UP001590950">
    <property type="component" value="Unassembled WGS sequence"/>
</dbReference>
<keyword evidence="2" id="KW-0812">Transmembrane</keyword>
<evidence type="ECO:0000313" key="4">
    <source>
        <dbReference type="Proteomes" id="UP001590950"/>
    </source>
</evidence>
<proteinExistence type="predicted"/>
<keyword evidence="2" id="KW-1133">Transmembrane helix</keyword>
<name>A0ABR4A8A7_9LECA</name>
<dbReference type="CDD" id="cd12087">
    <property type="entry name" value="TM_EGFR-like"/>
    <property type="match status" value="1"/>
</dbReference>